<dbReference type="AlphaFoldDB" id="A0A098BJQ2"/>
<reference evidence="1 2" key="1">
    <citation type="journal article" date="2014" name="Genome Announc.">
        <title>Draft Genome Sequence of Propane- and Butane-Oxidizing Actinobacterium Rhodococcus ruber IEGM 231.</title>
        <authorList>
            <person name="Ivshina I.B."/>
            <person name="Kuyukina M.S."/>
            <person name="Krivoruchko A.V."/>
            <person name="Barbe V."/>
            <person name="Fischer C."/>
        </authorList>
    </citation>
    <scope>NUCLEOTIDE SEQUENCE [LARGE SCALE GENOMIC DNA]</scope>
</reference>
<evidence type="ECO:0000313" key="2">
    <source>
        <dbReference type="Proteomes" id="UP000042997"/>
    </source>
</evidence>
<organism evidence="1 2">
    <name type="scientific">Rhodococcus ruber</name>
    <dbReference type="NCBI Taxonomy" id="1830"/>
    <lineage>
        <taxon>Bacteria</taxon>
        <taxon>Bacillati</taxon>
        <taxon>Actinomycetota</taxon>
        <taxon>Actinomycetes</taxon>
        <taxon>Mycobacteriales</taxon>
        <taxon>Nocardiaceae</taxon>
        <taxon>Rhodococcus</taxon>
    </lineage>
</organism>
<dbReference type="EMBL" id="CCSD01000056">
    <property type="protein sequence ID" value="CDZ88979.1"/>
    <property type="molecule type" value="Genomic_DNA"/>
</dbReference>
<protein>
    <submittedName>
        <fullName evidence="1">Uncharacterized protein</fullName>
    </submittedName>
</protein>
<sequence length="85" mass="9468">MRLYFTLTTTGGEHGTFEAWCDQGRQFVKVVTHSTGVETTVTYPTVPLGDKWSFIALALRDIELQAIRDRLETTQRALAGVVHAS</sequence>
<proteinExistence type="predicted"/>
<accession>A0A098BJQ2</accession>
<gene>
    <name evidence="1" type="ORF">RHRU231_450146</name>
</gene>
<dbReference type="Proteomes" id="UP000042997">
    <property type="component" value="Unassembled WGS sequence"/>
</dbReference>
<dbReference type="RefSeq" id="WP_040272046.1">
    <property type="nucleotide sequence ID" value="NZ_JAPWIU010000038.1"/>
</dbReference>
<name>A0A098BJQ2_9NOCA</name>
<evidence type="ECO:0000313" key="1">
    <source>
        <dbReference type="EMBL" id="CDZ88979.1"/>
    </source>
</evidence>